<dbReference type="InterPro" id="IPR013078">
    <property type="entry name" value="His_Pase_superF_clade-1"/>
</dbReference>
<sequence length="245" mass="26258">MTTVLLIRHGRTTANSTGVLAGRTPGVGLDETGVQQAREVGGRIATIPLRALVTSPLRRCRQTTQALVTARGDGCPVSVEQGLIECGYGEWTGRSLRDLSKEKLWQTVQQQPSAVRFPAGESMTEMSARAIGTVRGWDQRLADTVGDDAVWAAVSHGDVIKAVLADALGMHLDAFQRIIVDPASVSVIRYTATRPYVLTMNSQTAELATFFRQPAKKKTSRARTRKAADDAPIGGGMGAEEVVEA</sequence>
<dbReference type="PANTHER" id="PTHR46517:SF1">
    <property type="entry name" value="FRUCTOSE-2,6-BISPHOSPHATASE TIGAR"/>
    <property type="match status" value="1"/>
</dbReference>
<dbReference type="Gene3D" id="3.40.50.1240">
    <property type="entry name" value="Phosphoglycerate mutase-like"/>
    <property type="match status" value="1"/>
</dbReference>
<dbReference type="SUPFAM" id="SSF53254">
    <property type="entry name" value="Phosphoglycerate mutase-like"/>
    <property type="match status" value="1"/>
</dbReference>
<organism evidence="3 4">
    <name type="scientific">Microlunatus panaciterrae</name>
    <dbReference type="NCBI Taxonomy" id="400768"/>
    <lineage>
        <taxon>Bacteria</taxon>
        <taxon>Bacillati</taxon>
        <taxon>Actinomycetota</taxon>
        <taxon>Actinomycetes</taxon>
        <taxon>Propionibacteriales</taxon>
        <taxon>Propionibacteriaceae</taxon>
        <taxon>Microlunatus</taxon>
    </lineage>
</organism>
<dbReference type="Proteomes" id="UP000704762">
    <property type="component" value="Unassembled WGS sequence"/>
</dbReference>
<proteinExistence type="predicted"/>
<keyword evidence="1" id="KW-0378">Hydrolase</keyword>
<protein>
    <submittedName>
        <fullName evidence="3">2,3-bisphosphoglycerate-dependent phosphoglycerate mutase</fullName>
        <ecNumber evidence="3">5.4.2.11</ecNumber>
    </submittedName>
</protein>
<dbReference type="EMBL" id="JAFBCF010000001">
    <property type="protein sequence ID" value="MBM7800430.1"/>
    <property type="molecule type" value="Genomic_DNA"/>
</dbReference>
<dbReference type="NCBIfam" id="TIGR03848">
    <property type="entry name" value="MSMEG_4193"/>
    <property type="match status" value="1"/>
</dbReference>
<dbReference type="SMART" id="SM00855">
    <property type="entry name" value="PGAM"/>
    <property type="match status" value="1"/>
</dbReference>
<dbReference type="InterPro" id="IPR029033">
    <property type="entry name" value="His_PPase_superfam"/>
</dbReference>
<evidence type="ECO:0000256" key="2">
    <source>
        <dbReference type="SAM" id="MobiDB-lite"/>
    </source>
</evidence>
<dbReference type="CDD" id="cd07067">
    <property type="entry name" value="HP_PGM_like"/>
    <property type="match status" value="1"/>
</dbReference>
<accession>A0ABS2RN63</accession>
<evidence type="ECO:0000313" key="4">
    <source>
        <dbReference type="Proteomes" id="UP000704762"/>
    </source>
</evidence>
<feature type="region of interest" description="Disordered" evidence="2">
    <location>
        <begin position="218"/>
        <end position="245"/>
    </location>
</feature>
<name>A0ABS2RN63_9ACTN</name>
<keyword evidence="4" id="KW-1185">Reference proteome</keyword>
<dbReference type="Pfam" id="PF00300">
    <property type="entry name" value="His_Phos_1"/>
    <property type="match status" value="1"/>
</dbReference>
<dbReference type="InterPro" id="IPR051695">
    <property type="entry name" value="Phosphoglycerate_Mutase"/>
</dbReference>
<dbReference type="EC" id="5.4.2.11" evidence="3"/>
<keyword evidence="3" id="KW-0413">Isomerase</keyword>
<reference evidence="3 4" key="1">
    <citation type="submission" date="2021-01" db="EMBL/GenBank/DDBJ databases">
        <title>Sequencing the genomes of 1000 actinobacteria strains.</title>
        <authorList>
            <person name="Klenk H.-P."/>
        </authorList>
    </citation>
    <scope>NUCLEOTIDE SEQUENCE [LARGE SCALE GENOMIC DNA]</scope>
    <source>
        <strain evidence="3 4">DSM 18662</strain>
    </source>
</reference>
<dbReference type="InterPro" id="IPR022492">
    <property type="entry name" value="Phosphomutase_MSMEG4193_put"/>
</dbReference>
<dbReference type="GO" id="GO:0004619">
    <property type="term" value="F:phosphoglycerate mutase activity"/>
    <property type="evidence" value="ECO:0007669"/>
    <property type="project" value="UniProtKB-EC"/>
</dbReference>
<gene>
    <name evidence="3" type="ORF">JOE57_003351</name>
</gene>
<dbReference type="RefSeq" id="WP_204919743.1">
    <property type="nucleotide sequence ID" value="NZ_BAAAQP010000003.1"/>
</dbReference>
<comment type="caution">
    <text evidence="3">The sequence shown here is derived from an EMBL/GenBank/DDBJ whole genome shotgun (WGS) entry which is preliminary data.</text>
</comment>
<dbReference type="PANTHER" id="PTHR46517">
    <property type="entry name" value="FRUCTOSE-2,6-BISPHOSPHATASE TIGAR"/>
    <property type="match status" value="1"/>
</dbReference>
<evidence type="ECO:0000313" key="3">
    <source>
        <dbReference type="EMBL" id="MBM7800430.1"/>
    </source>
</evidence>
<evidence type="ECO:0000256" key="1">
    <source>
        <dbReference type="ARBA" id="ARBA00022801"/>
    </source>
</evidence>